<evidence type="ECO:0000313" key="2">
    <source>
        <dbReference type="EMBL" id="CAJ0808283.1"/>
    </source>
</evidence>
<dbReference type="Proteomes" id="UP001189813">
    <property type="component" value="Unassembled WGS sequence"/>
</dbReference>
<evidence type="ECO:0000313" key="3">
    <source>
        <dbReference type="Proteomes" id="UP001189813"/>
    </source>
</evidence>
<organism evidence="2 3">
    <name type="scientific">Ralstonia psammae</name>
    <dbReference type="NCBI Taxonomy" id="3058598"/>
    <lineage>
        <taxon>Bacteria</taxon>
        <taxon>Pseudomonadati</taxon>
        <taxon>Pseudomonadota</taxon>
        <taxon>Betaproteobacteria</taxon>
        <taxon>Burkholderiales</taxon>
        <taxon>Burkholderiaceae</taxon>
        <taxon>Ralstonia</taxon>
    </lineage>
</organism>
<evidence type="ECO:0000259" key="1">
    <source>
        <dbReference type="Pfam" id="PF20008"/>
    </source>
</evidence>
<reference evidence="2 3" key="1">
    <citation type="submission" date="2023-07" db="EMBL/GenBank/DDBJ databases">
        <authorList>
            <person name="Peeters C."/>
        </authorList>
    </citation>
    <scope>NUCLEOTIDE SEQUENCE [LARGE SCALE GENOMIC DNA]</scope>
    <source>
        <strain evidence="2 3">LMG 19083</strain>
    </source>
</reference>
<dbReference type="InterPro" id="IPR045489">
    <property type="entry name" value="DUF6429"/>
</dbReference>
<protein>
    <recommendedName>
        <fullName evidence="1">DUF6429 domain-containing protein</fullName>
    </recommendedName>
</protein>
<dbReference type="Pfam" id="PF20008">
    <property type="entry name" value="DUF6429"/>
    <property type="match status" value="1"/>
</dbReference>
<sequence>MNTMNIDTAAIDDAVLALLYLTLHDHNRAWKSLDWDALNRLHERGLIGDPINRAKSVILTEEGLRESKRLFQQHFVTSGSKNNDETNF</sequence>
<gene>
    <name evidence="2" type="ORF">LMG19083_04682</name>
</gene>
<keyword evidence="3" id="KW-1185">Reference proteome</keyword>
<feature type="domain" description="DUF6429" evidence="1">
    <location>
        <begin position="7"/>
        <end position="76"/>
    </location>
</feature>
<proteinExistence type="predicted"/>
<comment type="caution">
    <text evidence="2">The sequence shown here is derived from an EMBL/GenBank/DDBJ whole genome shotgun (WGS) entry which is preliminary data.</text>
</comment>
<dbReference type="EMBL" id="CATZBU010000019">
    <property type="protein sequence ID" value="CAJ0808283.1"/>
    <property type="molecule type" value="Genomic_DNA"/>
</dbReference>
<name>A0ABN9JG66_9RALS</name>
<accession>A0ABN9JG66</accession>